<keyword evidence="4 7" id="KW-0833">Ubl conjugation pathway</keyword>
<dbReference type="GO" id="GO:0006508">
    <property type="term" value="P:proteolysis"/>
    <property type="evidence" value="ECO:0007669"/>
    <property type="project" value="UniProtKB-KW"/>
</dbReference>
<dbReference type="OrthoDB" id="18915at2759"/>
<evidence type="ECO:0000256" key="4">
    <source>
        <dbReference type="ARBA" id="ARBA00022786"/>
    </source>
</evidence>
<keyword evidence="3 7" id="KW-0645">Protease</keyword>
<dbReference type="InterPro" id="IPR038765">
    <property type="entry name" value="Papain-like_cys_pep_sf"/>
</dbReference>
<sequence>MATARDTMTTDDTAAGTNNNNNNNYSASNLDIDQQTQQQQVDIEKEIAEHQPLIGEKIETSELKKEYLSEDKIYQDKISELIKRYKYIRRTRGDGNCFYRAFGFGYLEENLNKCKELDKFRQLTYDLKDKLVQLGYLDFTVEDVRDVVLEIIDGARKDGNEIGLMESFCSSSRSDYFVAYLRLFTSAYLQMNSDFFENFIEDGKTVKQFCSTEVEPMGRESDNIHITALAKAAAVPLRVIYMDRSEQSSLTTHDFAANDDENPHTFKPMITMLYRPGHYDLLYEH</sequence>
<feature type="region of interest" description="Disordered" evidence="10">
    <location>
        <begin position="1"/>
        <end position="28"/>
    </location>
</feature>
<evidence type="ECO:0000256" key="8">
    <source>
        <dbReference type="PIRSR" id="PIRSR013503-1"/>
    </source>
</evidence>
<evidence type="ECO:0000256" key="6">
    <source>
        <dbReference type="ARBA" id="ARBA00022807"/>
    </source>
</evidence>
<dbReference type="GO" id="GO:0005634">
    <property type="term" value="C:nucleus"/>
    <property type="evidence" value="ECO:0007669"/>
    <property type="project" value="TreeGrafter"/>
</dbReference>
<feature type="site" description="Interacts with free ubiquitin" evidence="9">
    <location>
        <position position="243"/>
    </location>
</feature>
<evidence type="ECO:0000313" key="14">
    <source>
        <dbReference type="Proteomes" id="UP000663828"/>
    </source>
</evidence>
<gene>
    <name evidence="12" type="ORF">EDS130_LOCUS12279</name>
    <name evidence="13" type="ORF">XAT740_LOCUS36255</name>
</gene>
<feature type="active site" description="Nucleophile" evidence="8">
    <location>
        <position position="97"/>
    </location>
</feature>
<name>A0A815NI06_ADIRI</name>
<dbReference type="EC" id="3.4.19.12" evidence="7"/>
<comment type="caution">
    <text evidence="13">The sequence shown here is derived from an EMBL/GenBank/DDBJ whole genome shotgun (WGS) entry which is preliminary data.</text>
</comment>
<evidence type="ECO:0000313" key="12">
    <source>
        <dbReference type="EMBL" id="CAF0949894.1"/>
    </source>
</evidence>
<comment type="similarity">
    <text evidence="2 7">Belongs to the peptidase C65 family.</text>
</comment>
<evidence type="ECO:0000256" key="3">
    <source>
        <dbReference type="ARBA" id="ARBA00022670"/>
    </source>
</evidence>
<dbReference type="GO" id="GO:0071108">
    <property type="term" value="P:protein K48-linked deubiquitination"/>
    <property type="evidence" value="ECO:0007669"/>
    <property type="project" value="TreeGrafter"/>
</dbReference>
<evidence type="ECO:0000256" key="7">
    <source>
        <dbReference type="PIRNR" id="PIRNR013503"/>
    </source>
</evidence>
<keyword evidence="6 7" id="KW-0788">Thiol protease</keyword>
<evidence type="ECO:0000256" key="2">
    <source>
        <dbReference type="ARBA" id="ARBA00006579"/>
    </source>
</evidence>
<feature type="site" description="Interacts with free ubiquitin" evidence="9">
    <location>
        <position position="241"/>
    </location>
</feature>
<dbReference type="EMBL" id="CAJNOJ010000046">
    <property type="protein sequence ID" value="CAF0949894.1"/>
    <property type="molecule type" value="Genomic_DNA"/>
</dbReference>
<reference evidence="13" key="1">
    <citation type="submission" date="2021-02" db="EMBL/GenBank/DDBJ databases">
        <authorList>
            <person name="Nowell W R."/>
        </authorList>
    </citation>
    <scope>NUCLEOTIDE SEQUENCE</scope>
</reference>
<protein>
    <recommendedName>
        <fullName evidence="7">Ubiquitin thioesterase</fullName>
        <ecNumber evidence="7">3.4.19.12</ecNumber>
    </recommendedName>
</protein>
<dbReference type="PANTHER" id="PTHR12931">
    <property type="entry name" value="UBIQUITIN THIOLESTERASE PROTEIN OTUB"/>
    <property type="match status" value="1"/>
</dbReference>
<dbReference type="GO" id="GO:0004843">
    <property type="term" value="F:cysteine-type deubiquitinase activity"/>
    <property type="evidence" value="ECO:0007669"/>
    <property type="project" value="UniProtKB-UniRule"/>
</dbReference>
<dbReference type="GO" id="GO:0043130">
    <property type="term" value="F:ubiquitin binding"/>
    <property type="evidence" value="ECO:0007669"/>
    <property type="project" value="UniProtKB-UniRule"/>
</dbReference>
<dbReference type="InterPro" id="IPR042468">
    <property type="entry name" value="Peptidase_C65_otubain_sub1"/>
</dbReference>
<dbReference type="FunFam" id="1.20.1300.20:FF:000001">
    <property type="entry name" value="Ubiquitin thioesterase OTUB1"/>
    <property type="match status" value="1"/>
</dbReference>
<evidence type="ECO:0000256" key="1">
    <source>
        <dbReference type="ARBA" id="ARBA00000707"/>
    </source>
</evidence>
<dbReference type="Pfam" id="PF10275">
    <property type="entry name" value="Peptidase_C65"/>
    <property type="match status" value="1"/>
</dbReference>
<dbReference type="Gene3D" id="1.20.1300.20">
    <property type="entry name" value="Peptidase C65 Otubain, subdomain 2"/>
    <property type="match status" value="1"/>
</dbReference>
<evidence type="ECO:0000259" key="11">
    <source>
        <dbReference type="PROSITE" id="PS50802"/>
    </source>
</evidence>
<dbReference type="EMBL" id="CAJNOR010003704">
    <property type="protein sequence ID" value="CAF1439925.1"/>
    <property type="molecule type" value="Genomic_DNA"/>
</dbReference>
<dbReference type="Proteomes" id="UP000663852">
    <property type="component" value="Unassembled WGS sequence"/>
</dbReference>
<accession>A0A815NI06</accession>
<feature type="site" description="Interacts with free ubiquitin" evidence="9">
    <location>
        <position position="279"/>
    </location>
</feature>
<dbReference type="SUPFAM" id="SSF54001">
    <property type="entry name" value="Cysteine proteinases"/>
    <property type="match status" value="1"/>
</dbReference>
<dbReference type="Gene3D" id="3.30.200.60">
    <property type="entry name" value="Peptidase C65 Otubain, subdomain 1"/>
    <property type="match status" value="1"/>
</dbReference>
<comment type="catalytic activity">
    <reaction evidence="1 7">
        <text>Thiol-dependent hydrolysis of ester, thioester, amide, peptide and isopeptide bonds formed by the C-terminal Gly of ubiquitin (a 76-residue protein attached to proteins as an intracellular targeting signal).</text>
        <dbReference type="EC" id="3.4.19.12"/>
    </reaction>
</comment>
<feature type="site" description="Interacts with free ubiquitin" evidence="9">
    <location>
        <position position="274"/>
    </location>
</feature>
<dbReference type="PANTHER" id="PTHR12931:SF15">
    <property type="entry name" value="UBIQUITIN THIOESTERASE OTUBAIN-LIKE"/>
    <property type="match status" value="1"/>
</dbReference>
<feature type="active site" evidence="8">
    <location>
        <position position="94"/>
    </location>
</feature>
<dbReference type="AlphaFoldDB" id="A0A815NI06"/>
<keyword evidence="5 7" id="KW-0378">Hydrolase</keyword>
<dbReference type="InterPro" id="IPR042467">
    <property type="entry name" value="Peptidase_C65_otubain_sub2"/>
</dbReference>
<feature type="compositionally biased region" description="Low complexity" evidence="10">
    <location>
        <begin position="1"/>
        <end position="24"/>
    </location>
</feature>
<evidence type="ECO:0000256" key="9">
    <source>
        <dbReference type="PIRSR" id="PIRSR013503-2"/>
    </source>
</evidence>
<feature type="active site" evidence="8">
    <location>
        <position position="278"/>
    </location>
</feature>
<evidence type="ECO:0000256" key="10">
    <source>
        <dbReference type="SAM" id="MobiDB-lite"/>
    </source>
</evidence>
<proteinExistence type="inferred from homology"/>
<dbReference type="InterPro" id="IPR016615">
    <property type="entry name" value="Otubain"/>
</dbReference>
<dbReference type="PIRSF" id="PIRSF013503">
    <property type="entry name" value="Ubiquitin_thioesterase_Otubain"/>
    <property type="match status" value="1"/>
</dbReference>
<evidence type="ECO:0000256" key="5">
    <source>
        <dbReference type="ARBA" id="ARBA00022801"/>
    </source>
</evidence>
<dbReference type="PROSITE" id="PS50802">
    <property type="entry name" value="OTU"/>
    <property type="match status" value="1"/>
</dbReference>
<keyword evidence="14" id="KW-1185">Reference proteome</keyword>
<evidence type="ECO:0000313" key="13">
    <source>
        <dbReference type="EMBL" id="CAF1439925.1"/>
    </source>
</evidence>
<dbReference type="InterPro" id="IPR003323">
    <property type="entry name" value="OTU_dom"/>
</dbReference>
<dbReference type="Proteomes" id="UP000663828">
    <property type="component" value="Unassembled WGS sequence"/>
</dbReference>
<feature type="domain" description="OTU" evidence="11">
    <location>
        <begin position="86"/>
        <end position="285"/>
    </location>
</feature>
<organism evidence="13 14">
    <name type="scientific">Adineta ricciae</name>
    <name type="common">Rotifer</name>
    <dbReference type="NCBI Taxonomy" id="249248"/>
    <lineage>
        <taxon>Eukaryota</taxon>
        <taxon>Metazoa</taxon>
        <taxon>Spiralia</taxon>
        <taxon>Gnathifera</taxon>
        <taxon>Rotifera</taxon>
        <taxon>Eurotatoria</taxon>
        <taxon>Bdelloidea</taxon>
        <taxon>Adinetida</taxon>
        <taxon>Adinetidae</taxon>
        <taxon>Adineta</taxon>
    </lineage>
</organism>
<dbReference type="InterPro" id="IPR019400">
    <property type="entry name" value="Peptidase_C65_otubain"/>
</dbReference>